<keyword evidence="3" id="KW-1185">Reference proteome</keyword>
<gene>
    <name evidence="2" type="ORF">J1N35_042553</name>
</gene>
<proteinExistence type="predicted"/>
<dbReference type="EMBL" id="JAIQCV010000013">
    <property type="protein sequence ID" value="KAH1030379.1"/>
    <property type="molecule type" value="Genomic_DNA"/>
</dbReference>
<dbReference type="PANTHER" id="PTHR31676">
    <property type="entry name" value="T31J12.3 PROTEIN-RELATED"/>
    <property type="match status" value="1"/>
</dbReference>
<feature type="signal peptide" evidence="1">
    <location>
        <begin position="1"/>
        <end position="28"/>
    </location>
</feature>
<name>A0A9D3ZE42_9ROSI</name>
<sequence length="294" mass="32360">MAANKNSHLGFSLISLIFLFSIPKSLSALDPEPAVWDMLPKFGLPSGLLPSTVTDYVLHEDGRFIVTLDSPCYVQFEYLVYYDKTITGKLGYGSITDLKGIQVKRFLFWLDVDEITVDLPPSGSIYFQVGFINKKLDVDQFQTVHSCRDGVTGSCKYSWKSVLQESGVTVNGWGCSAVGPEGFCEGSALLGLDSLVVTSSTVGLSLDHRMDENTSSDANKRYSDANYRVAASHRVLLLYVKPVGVSFYLSLVYKRNGSEVLDGCRLKKDGSGKGLPKCAISKKMYLYLNSSFKV</sequence>
<evidence type="ECO:0000256" key="1">
    <source>
        <dbReference type="SAM" id="SignalP"/>
    </source>
</evidence>
<comment type="caution">
    <text evidence="2">The sequence shown here is derived from an EMBL/GenBank/DDBJ whole genome shotgun (WGS) entry which is preliminary data.</text>
</comment>
<protein>
    <recommendedName>
        <fullName evidence="4">DUF538 domain-containing protein</fullName>
    </recommendedName>
</protein>
<accession>A0A9D3ZE42</accession>
<dbReference type="PANTHER" id="PTHR31676:SF71">
    <property type="entry name" value="EXPRESSED PROTEIN"/>
    <property type="match status" value="1"/>
</dbReference>
<dbReference type="InterPro" id="IPR007493">
    <property type="entry name" value="DUF538"/>
</dbReference>
<reference evidence="2 3" key="1">
    <citation type="journal article" date="2021" name="Plant Biotechnol. J.">
        <title>Multi-omics assisted identification of the key and species-specific regulatory components of drought-tolerant mechanisms in Gossypium stocksii.</title>
        <authorList>
            <person name="Yu D."/>
            <person name="Ke L."/>
            <person name="Zhang D."/>
            <person name="Wu Y."/>
            <person name="Sun Y."/>
            <person name="Mei J."/>
            <person name="Sun J."/>
            <person name="Sun Y."/>
        </authorList>
    </citation>
    <scope>NUCLEOTIDE SEQUENCE [LARGE SCALE GENOMIC DNA]</scope>
    <source>
        <strain evidence="3">cv. E1</strain>
        <tissue evidence="2">Leaf</tissue>
    </source>
</reference>
<evidence type="ECO:0000313" key="2">
    <source>
        <dbReference type="EMBL" id="KAH1030379.1"/>
    </source>
</evidence>
<dbReference type="SUPFAM" id="SSF141562">
    <property type="entry name" value="At5g01610-like"/>
    <property type="match status" value="1"/>
</dbReference>
<organism evidence="2 3">
    <name type="scientific">Gossypium stocksii</name>
    <dbReference type="NCBI Taxonomy" id="47602"/>
    <lineage>
        <taxon>Eukaryota</taxon>
        <taxon>Viridiplantae</taxon>
        <taxon>Streptophyta</taxon>
        <taxon>Embryophyta</taxon>
        <taxon>Tracheophyta</taxon>
        <taxon>Spermatophyta</taxon>
        <taxon>Magnoliopsida</taxon>
        <taxon>eudicotyledons</taxon>
        <taxon>Gunneridae</taxon>
        <taxon>Pentapetalae</taxon>
        <taxon>rosids</taxon>
        <taxon>malvids</taxon>
        <taxon>Malvales</taxon>
        <taxon>Malvaceae</taxon>
        <taxon>Malvoideae</taxon>
        <taxon>Gossypium</taxon>
    </lineage>
</organism>
<dbReference type="InterPro" id="IPR036758">
    <property type="entry name" value="At5g01610-like"/>
</dbReference>
<evidence type="ECO:0008006" key="4">
    <source>
        <dbReference type="Google" id="ProtNLM"/>
    </source>
</evidence>
<feature type="chain" id="PRO_5038912704" description="DUF538 domain-containing protein" evidence="1">
    <location>
        <begin position="29"/>
        <end position="294"/>
    </location>
</feature>
<keyword evidence="1" id="KW-0732">Signal</keyword>
<dbReference type="Pfam" id="PF04398">
    <property type="entry name" value="DUF538"/>
    <property type="match status" value="1"/>
</dbReference>
<dbReference type="OrthoDB" id="755906at2759"/>
<dbReference type="Gene3D" id="2.30.240.10">
    <property type="entry name" value="At5g01610-like"/>
    <property type="match status" value="1"/>
</dbReference>
<evidence type="ECO:0000313" key="3">
    <source>
        <dbReference type="Proteomes" id="UP000828251"/>
    </source>
</evidence>
<dbReference type="Proteomes" id="UP000828251">
    <property type="component" value="Unassembled WGS sequence"/>
</dbReference>
<dbReference type="AlphaFoldDB" id="A0A9D3ZE42"/>